<protein>
    <submittedName>
        <fullName evidence="1">Uncharacterized protein</fullName>
    </submittedName>
</protein>
<dbReference type="RefSeq" id="WP_270678644.1">
    <property type="nucleotide sequence ID" value="NZ_JAQFWP010000028.1"/>
</dbReference>
<dbReference type="Proteomes" id="UP001165685">
    <property type="component" value="Unassembled WGS sequence"/>
</dbReference>
<proteinExistence type="predicted"/>
<accession>A0ABT4TMR9</accession>
<comment type="caution">
    <text evidence="1">The sequence shown here is derived from an EMBL/GenBank/DDBJ whole genome shotgun (WGS) entry which is preliminary data.</text>
</comment>
<organism evidence="1 2">
    <name type="scientific">Nocardiopsis suaedae</name>
    <dbReference type="NCBI Taxonomy" id="3018444"/>
    <lineage>
        <taxon>Bacteria</taxon>
        <taxon>Bacillati</taxon>
        <taxon>Actinomycetota</taxon>
        <taxon>Actinomycetes</taxon>
        <taxon>Streptosporangiales</taxon>
        <taxon>Nocardiopsidaceae</taxon>
        <taxon>Nocardiopsis</taxon>
    </lineage>
</organism>
<dbReference type="EMBL" id="JAQFWP010000028">
    <property type="protein sequence ID" value="MDA2805998.1"/>
    <property type="molecule type" value="Genomic_DNA"/>
</dbReference>
<evidence type="ECO:0000313" key="2">
    <source>
        <dbReference type="Proteomes" id="UP001165685"/>
    </source>
</evidence>
<sequence length="54" mass="5774">MLAVFSALVHRKGPNRDGIPKALAEALDTIEVATAKYIAEFTETGLDAGPAREF</sequence>
<name>A0ABT4TMR9_9ACTN</name>
<evidence type="ECO:0000313" key="1">
    <source>
        <dbReference type="EMBL" id="MDA2805998.1"/>
    </source>
</evidence>
<reference evidence="1" key="1">
    <citation type="submission" date="2023-01" db="EMBL/GenBank/DDBJ databases">
        <title>Draft genome sequence of Nocardiopsis sp. LSu2-4 isolated from halophytes.</title>
        <authorList>
            <person name="Duangmal K."/>
            <person name="Chantavorakit T."/>
        </authorList>
    </citation>
    <scope>NUCLEOTIDE SEQUENCE</scope>
    <source>
        <strain evidence="1">LSu2-4</strain>
    </source>
</reference>
<keyword evidence="2" id="KW-1185">Reference proteome</keyword>
<gene>
    <name evidence="1" type="ORF">O4U47_15895</name>
</gene>